<feature type="compositionally biased region" description="Low complexity" evidence="1">
    <location>
        <begin position="16"/>
        <end position="28"/>
    </location>
</feature>
<dbReference type="RefSeq" id="WP_203377028.1">
    <property type="nucleotide sequence ID" value="NZ_JAENHP010000004.1"/>
</dbReference>
<evidence type="ECO:0000256" key="1">
    <source>
        <dbReference type="SAM" id="MobiDB-lite"/>
    </source>
</evidence>
<name>A0ABS2ACN3_9ACTN</name>
<feature type="region of interest" description="Disordered" evidence="1">
    <location>
        <begin position="1"/>
        <end position="49"/>
    </location>
</feature>
<feature type="compositionally biased region" description="Polar residues" evidence="1">
    <location>
        <begin position="1"/>
        <end position="15"/>
    </location>
</feature>
<evidence type="ECO:0000313" key="3">
    <source>
        <dbReference type="Proteomes" id="UP000632138"/>
    </source>
</evidence>
<gene>
    <name evidence="2" type="ORF">JIG36_15765</name>
</gene>
<proteinExistence type="predicted"/>
<accession>A0ABS2ACN3</accession>
<comment type="caution">
    <text evidence="2">The sequence shown here is derived from an EMBL/GenBank/DDBJ whole genome shotgun (WGS) entry which is preliminary data.</text>
</comment>
<organism evidence="2 3">
    <name type="scientific">Paractinoplanes ovalisporus</name>
    <dbReference type="NCBI Taxonomy" id="2810368"/>
    <lineage>
        <taxon>Bacteria</taxon>
        <taxon>Bacillati</taxon>
        <taxon>Actinomycetota</taxon>
        <taxon>Actinomycetes</taxon>
        <taxon>Micromonosporales</taxon>
        <taxon>Micromonosporaceae</taxon>
        <taxon>Paractinoplanes</taxon>
    </lineage>
</organism>
<dbReference type="Proteomes" id="UP000632138">
    <property type="component" value="Unassembled WGS sequence"/>
</dbReference>
<dbReference type="EMBL" id="JAENHP010000004">
    <property type="protein sequence ID" value="MBM2617016.1"/>
    <property type="molecule type" value="Genomic_DNA"/>
</dbReference>
<reference evidence="2 3" key="1">
    <citation type="submission" date="2021-01" db="EMBL/GenBank/DDBJ databases">
        <title>Actinoplanes sp. nov. LDG1-06 isolated from lichen.</title>
        <authorList>
            <person name="Saeng-In P."/>
            <person name="Phongsopitanun W."/>
            <person name="Kanchanasin P."/>
            <person name="Yuki M."/>
            <person name="Kudo T."/>
            <person name="Ohkuma M."/>
            <person name="Tanasupawat S."/>
        </authorList>
    </citation>
    <scope>NUCLEOTIDE SEQUENCE [LARGE SCALE GENOMIC DNA]</scope>
    <source>
        <strain evidence="2 3">LDG1-06</strain>
    </source>
</reference>
<keyword evidence="3" id="KW-1185">Reference proteome</keyword>
<protein>
    <submittedName>
        <fullName evidence="2">Uncharacterized protein</fullName>
    </submittedName>
</protein>
<evidence type="ECO:0000313" key="2">
    <source>
        <dbReference type="EMBL" id="MBM2617016.1"/>
    </source>
</evidence>
<sequence length="49" mass="5856">MPTLSQRLRTFLSSPQGRRLIQQGQRQLAKPENQRKLRSLLTRLQGRRR</sequence>